<organism evidence="2 3">
    <name type="scientific">Stylosanthes scabra</name>
    <dbReference type="NCBI Taxonomy" id="79078"/>
    <lineage>
        <taxon>Eukaryota</taxon>
        <taxon>Viridiplantae</taxon>
        <taxon>Streptophyta</taxon>
        <taxon>Embryophyta</taxon>
        <taxon>Tracheophyta</taxon>
        <taxon>Spermatophyta</taxon>
        <taxon>Magnoliopsida</taxon>
        <taxon>eudicotyledons</taxon>
        <taxon>Gunneridae</taxon>
        <taxon>Pentapetalae</taxon>
        <taxon>rosids</taxon>
        <taxon>fabids</taxon>
        <taxon>Fabales</taxon>
        <taxon>Fabaceae</taxon>
        <taxon>Papilionoideae</taxon>
        <taxon>50 kb inversion clade</taxon>
        <taxon>dalbergioids sensu lato</taxon>
        <taxon>Dalbergieae</taxon>
        <taxon>Pterocarpus clade</taxon>
        <taxon>Stylosanthes</taxon>
    </lineage>
</organism>
<sequence length="61" mass="6374">LSGVVRQQSGPPGPPVRRTDPPQHGPGLVSQTATPSPVVGRTSGAVQTWPEHGHHPRARIS</sequence>
<proteinExistence type="predicted"/>
<keyword evidence="3" id="KW-1185">Reference proteome</keyword>
<feature type="non-terminal residue" evidence="2">
    <location>
        <position position="1"/>
    </location>
</feature>
<feature type="region of interest" description="Disordered" evidence="1">
    <location>
        <begin position="1"/>
        <end position="61"/>
    </location>
</feature>
<evidence type="ECO:0000313" key="2">
    <source>
        <dbReference type="EMBL" id="MED6191352.1"/>
    </source>
</evidence>
<protein>
    <submittedName>
        <fullName evidence="2">Uncharacterized protein</fullName>
    </submittedName>
</protein>
<comment type="caution">
    <text evidence="2">The sequence shown here is derived from an EMBL/GenBank/DDBJ whole genome shotgun (WGS) entry which is preliminary data.</text>
</comment>
<evidence type="ECO:0000256" key="1">
    <source>
        <dbReference type="SAM" id="MobiDB-lite"/>
    </source>
</evidence>
<gene>
    <name evidence="2" type="ORF">PIB30_115566</name>
</gene>
<name>A0ABU6X128_9FABA</name>
<reference evidence="2 3" key="1">
    <citation type="journal article" date="2023" name="Plants (Basel)">
        <title>Bridging the Gap: Combining Genomics and Transcriptomics Approaches to Understand Stylosanthes scabra, an Orphan Legume from the Brazilian Caatinga.</title>
        <authorList>
            <person name="Ferreira-Neto J.R.C."/>
            <person name="da Silva M.D."/>
            <person name="Binneck E."/>
            <person name="de Melo N.F."/>
            <person name="da Silva R.H."/>
            <person name="de Melo A.L.T.M."/>
            <person name="Pandolfi V."/>
            <person name="Bustamante F.O."/>
            <person name="Brasileiro-Vidal A.C."/>
            <person name="Benko-Iseppon A.M."/>
        </authorList>
    </citation>
    <scope>NUCLEOTIDE SEQUENCE [LARGE SCALE GENOMIC DNA]</scope>
    <source>
        <tissue evidence="2">Leaves</tissue>
    </source>
</reference>
<dbReference type="Proteomes" id="UP001341840">
    <property type="component" value="Unassembled WGS sequence"/>
</dbReference>
<accession>A0ABU6X128</accession>
<evidence type="ECO:0000313" key="3">
    <source>
        <dbReference type="Proteomes" id="UP001341840"/>
    </source>
</evidence>
<dbReference type="EMBL" id="JASCZI010194159">
    <property type="protein sequence ID" value="MED6191352.1"/>
    <property type="molecule type" value="Genomic_DNA"/>
</dbReference>